<dbReference type="InterPro" id="IPR021727">
    <property type="entry name" value="DUF3299"/>
</dbReference>
<sequence length="215" mass="23299">MNAHRCPRRRAPALLLLSLVLALAGCGDGGDTQGSDADAGDSGGGDLTPEELAATPQPAALADGPELEWDDLIPADWRPDKLFEEYNVDNIDDDDPRADALMDKLEALWAQAPVVPQLDGHSVKLPGFVVPLTTDATEIREFLLVPYFGACIHVPPPPPNQTVYVVTTEDGAYRGELFDTVWVEGTMHVEQFTDDLGNAGYRIDAVRVSPYEEES</sequence>
<evidence type="ECO:0000313" key="3">
    <source>
        <dbReference type="EMBL" id="MBK1633648.1"/>
    </source>
</evidence>
<feature type="chain" id="PRO_5046030596" description="DUF3299 domain-containing protein" evidence="2">
    <location>
        <begin position="25"/>
        <end position="215"/>
    </location>
</feature>
<dbReference type="Proteomes" id="UP000748752">
    <property type="component" value="Unassembled WGS sequence"/>
</dbReference>
<proteinExistence type="predicted"/>
<dbReference type="PROSITE" id="PS51257">
    <property type="entry name" value="PROKAR_LIPOPROTEIN"/>
    <property type="match status" value="1"/>
</dbReference>
<dbReference type="EMBL" id="NRRV01000102">
    <property type="protein sequence ID" value="MBK1633648.1"/>
    <property type="molecule type" value="Genomic_DNA"/>
</dbReference>
<accession>A0ABS1CNY0</accession>
<keyword evidence="2" id="KW-0732">Signal</keyword>
<feature type="region of interest" description="Disordered" evidence="1">
    <location>
        <begin position="30"/>
        <end position="51"/>
    </location>
</feature>
<organism evidence="3 4">
    <name type="scientific">Thiohalocapsa halophila</name>
    <dbReference type="NCBI Taxonomy" id="69359"/>
    <lineage>
        <taxon>Bacteria</taxon>
        <taxon>Pseudomonadati</taxon>
        <taxon>Pseudomonadota</taxon>
        <taxon>Gammaproteobacteria</taxon>
        <taxon>Chromatiales</taxon>
        <taxon>Chromatiaceae</taxon>
        <taxon>Thiohalocapsa</taxon>
    </lineage>
</organism>
<dbReference type="Pfam" id="PF11736">
    <property type="entry name" value="DUF3299"/>
    <property type="match status" value="1"/>
</dbReference>
<keyword evidence="4" id="KW-1185">Reference proteome</keyword>
<evidence type="ECO:0000313" key="4">
    <source>
        <dbReference type="Proteomes" id="UP000748752"/>
    </source>
</evidence>
<evidence type="ECO:0008006" key="5">
    <source>
        <dbReference type="Google" id="ProtNLM"/>
    </source>
</evidence>
<dbReference type="Gene3D" id="2.40.50.870">
    <property type="entry name" value="Protein of unknown function (DUF3299)"/>
    <property type="match status" value="1"/>
</dbReference>
<gene>
    <name evidence="3" type="ORF">CKO31_23470</name>
</gene>
<evidence type="ECO:0000256" key="2">
    <source>
        <dbReference type="SAM" id="SignalP"/>
    </source>
</evidence>
<evidence type="ECO:0000256" key="1">
    <source>
        <dbReference type="SAM" id="MobiDB-lite"/>
    </source>
</evidence>
<comment type="caution">
    <text evidence="3">The sequence shown here is derived from an EMBL/GenBank/DDBJ whole genome shotgun (WGS) entry which is preliminary data.</text>
</comment>
<protein>
    <recommendedName>
        <fullName evidence="5">DUF3299 domain-containing protein</fullName>
    </recommendedName>
</protein>
<feature type="signal peptide" evidence="2">
    <location>
        <begin position="1"/>
        <end position="24"/>
    </location>
</feature>
<reference evidence="3 4" key="1">
    <citation type="journal article" date="2020" name="Microorganisms">
        <title>Osmotic Adaptation and Compatible Solute Biosynthesis of Phototrophic Bacteria as Revealed from Genome Analyses.</title>
        <authorList>
            <person name="Imhoff J.F."/>
            <person name="Rahn T."/>
            <person name="Kunzel S."/>
            <person name="Keller A."/>
            <person name="Neulinger S.C."/>
        </authorList>
    </citation>
    <scope>NUCLEOTIDE SEQUENCE [LARGE SCALE GENOMIC DNA]</scope>
    <source>
        <strain evidence="3 4">DSM 6210</strain>
    </source>
</reference>
<name>A0ABS1CNY0_9GAMM</name>